<evidence type="ECO:0000313" key="2">
    <source>
        <dbReference type="EMBL" id="KKL60862.1"/>
    </source>
</evidence>
<accession>A0A0F9GCJ7</accession>
<dbReference type="AlphaFoldDB" id="A0A0F9GCJ7"/>
<dbReference type="GO" id="GO:0003676">
    <property type="term" value="F:nucleic acid binding"/>
    <property type="evidence" value="ECO:0007669"/>
    <property type="project" value="InterPro"/>
</dbReference>
<reference evidence="2" key="1">
    <citation type="journal article" date="2015" name="Nature">
        <title>Complex archaea that bridge the gap between prokaryotes and eukaryotes.</title>
        <authorList>
            <person name="Spang A."/>
            <person name="Saw J.H."/>
            <person name="Jorgensen S.L."/>
            <person name="Zaremba-Niedzwiedzka K."/>
            <person name="Martijn J."/>
            <person name="Lind A.E."/>
            <person name="van Eijk R."/>
            <person name="Schleper C."/>
            <person name="Guy L."/>
            <person name="Ettema T.J."/>
        </authorList>
    </citation>
    <scope>NUCLEOTIDE SEQUENCE</scope>
</reference>
<dbReference type="NCBIfam" id="NF033516">
    <property type="entry name" value="transpos_IS3"/>
    <property type="match status" value="1"/>
</dbReference>
<dbReference type="InterPro" id="IPR001584">
    <property type="entry name" value="Integrase_cat-core"/>
</dbReference>
<dbReference type="PANTHER" id="PTHR46889:SF4">
    <property type="entry name" value="TRANSPOSASE INSO FOR INSERTION SEQUENCE ELEMENT IS911B-RELATED"/>
    <property type="match status" value="1"/>
</dbReference>
<evidence type="ECO:0000259" key="1">
    <source>
        <dbReference type="PROSITE" id="PS50994"/>
    </source>
</evidence>
<dbReference type="Pfam" id="PF13276">
    <property type="entry name" value="HTH_21"/>
    <property type="match status" value="1"/>
</dbReference>
<dbReference type="InterPro" id="IPR012337">
    <property type="entry name" value="RNaseH-like_sf"/>
</dbReference>
<dbReference type="InterPro" id="IPR036397">
    <property type="entry name" value="RNaseH_sf"/>
</dbReference>
<comment type="caution">
    <text evidence="2">The sequence shown here is derived from an EMBL/GenBank/DDBJ whole genome shotgun (WGS) entry which is preliminary data.</text>
</comment>
<dbReference type="EMBL" id="LAZR01029007">
    <property type="protein sequence ID" value="KKL60862.1"/>
    <property type="molecule type" value="Genomic_DNA"/>
</dbReference>
<name>A0A0F9GCJ7_9ZZZZ</name>
<dbReference type="GO" id="GO:0015074">
    <property type="term" value="P:DNA integration"/>
    <property type="evidence" value="ECO:0007669"/>
    <property type="project" value="InterPro"/>
</dbReference>
<dbReference type="SUPFAM" id="SSF53098">
    <property type="entry name" value="Ribonuclease H-like"/>
    <property type="match status" value="1"/>
</dbReference>
<gene>
    <name evidence="2" type="ORF">LCGC14_2201100</name>
</gene>
<feature type="domain" description="Integrase catalytic" evidence="1">
    <location>
        <begin position="118"/>
        <end position="274"/>
    </location>
</feature>
<dbReference type="Gene3D" id="3.30.420.10">
    <property type="entry name" value="Ribonuclease H-like superfamily/Ribonuclease H"/>
    <property type="match status" value="1"/>
</dbReference>
<sequence length="274" mass="31692">MSPTERKALINADCTDLSLTKQCKLLKISRSSLYYTPVGVNAETLELMNEIDRVFTKYPFFGSRQIAAYLPRNGFHAGRHRVRRLMGIMGLQAIYKGPNTSKKHPQHRIYPYLLRKLPITRPNHVWCSDITYIPVRRGFLYLVAIMDWATRKVLAWRLSNTLDASFCVEALKEAIAGYGKPEIMNTDQGSQFTGSAWITTLTDADIKISMDGRGRYLDNIFIERLWRSLKQEAVYLHELQDGFQAKRVIKDWISFYNFASLRPSFYVVEGNRFC</sequence>
<dbReference type="PROSITE" id="PS50994">
    <property type="entry name" value="INTEGRASE"/>
    <property type="match status" value="1"/>
</dbReference>
<organism evidence="2">
    <name type="scientific">marine sediment metagenome</name>
    <dbReference type="NCBI Taxonomy" id="412755"/>
    <lineage>
        <taxon>unclassified sequences</taxon>
        <taxon>metagenomes</taxon>
        <taxon>ecological metagenomes</taxon>
    </lineage>
</organism>
<dbReference type="InterPro" id="IPR050900">
    <property type="entry name" value="Transposase_IS3/IS150/IS904"/>
</dbReference>
<proteinExistence type="predicted"/>
<dbReference type="InterPro" id="IPR025948">
    <property type="entry name" value="HTH-like_dom"/>
</dbReference>
<dbReference type="PANTHER" id="PTHR46889">
    <property type="entry name" value="TRANSPOSASE INSF FOR INSERTION SEQUENCE IS3B-RELATED"/>
    <property type="match status" value="1"/>
</dbReference>
<protein>
    <recommendedName>
        <fullName evidence="1">Integrase catalytic domain-containing protein</fullName>
    </recommendedName>
</protein>
<dbReference type="InterPro" id="IPR048020">
    <property type="entry name" value="Transpos_IS3"/>
</dbReference>
<dbReference type="Pfam" id="PF00665">
    <property type="entry name" value="rve"/>
    <property type="match status" value="1"/>
</dbReference>